<evidence type="ECO:0000256" key="13">
    <source>
        <dbReference type="SAM" id="MobiDB-lite"/>
    </source>
</evidence>
<feature type="domain" description="Ribonuclease H1 N-terminal" evidence="14">
    <location>
        <begin position="5"/>
        <end position="47"/>
    </location>
</feature>
<evidence type="ECO:0000256" key="2">
    <source>
        <dbReference type="ARBA" id="ARBA00004065"/>
    </source>
</evidence>
<keyword evidence="10" id="KW-0460">Magnesium</keyword>
<dbReference type="GO" id="GO:0046872">
    <property type="term" value="F:metal ion binding"/>
    <property type="evidence" value="ECO:0007669"/>
    <property type="project" value="UniProtKB-KW"/>
</dbReference>
<dbReference type="GO" id="GO:0030366">
    <property type="term" value="F:molybdopterin synthase activity"/>
    <property type="evidence" value="ECO:0007669"/>
    <property type="project" value="UniProtKB-UniRule"/>
</dbReference>
<dbReference type="HAMAP" id="MF_03052">
    <property type="entry name" value="MOC2B"/>
    <property type="match status" value="1"/>
</dbReference>
<feature type="region of interest" description="Disordered" evidence="13">
    <location>
        <begin position="178"/>
        <end position="209"/>
    </location>
</feature>
<proteinExistence type="inferred from homology"/>
<evidence type="ECO:0000256" key="11">
    <source>
        <dbReference type="ARBA" id="ARBA00023150"/>
    </source>
</evidence>
<protein>
    <recommendedName>
        <fullName evidence="12">Molybdopterin synthase catalytic subunit</fullName>
        <ecNumber evidence="12">2.8.1.12</ecNumber>
    </recommendedName>
    <alternativeName>
        <fullName evidence="12">Molybdenum cofactor synthesis protein 2 large subunit</fullName>
    </alternativeName>
    <alternativeName>
        <fullName evidence="12">Molybdenum cofactor synthesis protein 2B</fullName>
        <shortName evidence="12">MOCS2B</shortName>
    </alternativeName>
</protein>
<comment type="subcellular location">
    <subcellularLocation>
        <location evidence="12">Cytoplasm</location>
    </subcellularLocation>
</comment>
<dbReference type="Proteomes" id="UP000033140">
    <property type="component" value="Unassembled WGS sequence"/>
</dbReference>
<accession>A0A0E9NE43</accession>
<comment type="similarity">
    <text evidence="12">Belongs to the MoaE family. MOCS2B subfamily.</text>
</comment>
<dbReference type="GO" id="GO:0006777">
    <property type="term" value="P:Mo-molybdopterin cofactor biosynthetic process"/>
    <property type="evidence" value="ECO:0007669"/>
    <property type="project" value="UniProtKB-UniRule"/>
</dbReference>
<dbReference type="EMBL" id="BACD03000013">
    <property type="protein sequence ID" value="GAO48122.1"/>
    <property type="molecule type" value="Genomic_DNA"/>
</dbReference>
<dbReference type="InterPro" id="IPR003448">
    <property type="entry name" value="Mopterin_biosynth_MoaE"/>
</dbReference>
<evidence type="ECO:0000256" key="5">
    <source>
        <dbReference type="ARBA" id="ARBA00022679"/>
    </source>
</evidence>
<evidence type="ECO:0000256" key="7">
    <source>
        <dbReference type="ARBA" id="ARBA00022723"/>
    </source>
</evidence>
<feature type="domain" description="Ribonuclease H1 N-terminal" evidence="14">
    <location>
        <begin position="113"/>
        <end position="155"/>
    </location>
</feature>
<dbReference type="UniPathway" id="UPA00344"/>
<dbReference type="CDD" id="cd00756">
    <property type="entry name" value="MoaE"/>
    <property type="match status" value="1"/>
</dbReference>
<dbReference type="Pfam" id="PF02391">
    <property type="entry name" value="MoaE"/>
    <property type="match status" value="1"/>
</dbReference>
<dbReference type="Pfam" id="PF01693">
    <property type="entry name" value="Cauli_VI"/>
    <property type="match status" value="2"/>
</dbReference>
<reference evidence="15 16" key="1">
    <citation type="journal article" date="2011" name="J. Gen. Appl. Microbiol.">
        <title>Draft genome sequencing of the enigmatic yeast Saitoella complicata.</title>
        <authorList>
            <person name="Nishida H."/>
            <person name="Hamamoto M."/>
            <person name="Sugiyama J."/>
        </authorList>
    </citation>
    <scope>NUCLEOTIDE SEQUENCE [LARGE SCALE GENOMIC DNA]</scope>
    <source>
        <strain evidence="15 16">NRRL Y-17804</strain>
    </source>
</reference>
<dbReference type="FunFam" id="3.40.970.10:FF:000002">
    <property type="entry name" value="Ribonuclease H"/>
    <property type="match status" value="2"/>
</dbReference>
<dbReference type="InterPro" id="IPR037056">
    <property type="entry name" value="RNase_H1_N_sf"/>
</dbReference>
<keyword evidence="6" id="KW-0540">Nuclease</keyword>
<evidence type="ECO:0000259" key="14">
    <source>
        <dbReference type="Pfam" id="PF01693"/>
    </source>
</evidence>
<dbReference type="EC" id="2.8.1.12" evidence="12"/>
<dbReference type="GO" id="GO:0016787">
    <property type="term" value="F:hydrolase activity"/>
    <property type="evidence" value="ECO:0007669"/>
    <property type="project" value="UniProtKB-KW"/>
</dbReference>
<comment type="function">
    <text evidence="2">Endonuclease that specifically degrades the RNA of RNA-DNA hybrids.</text>
</comment>
<feature type="compositionally biased region" description="Basic and acidic residues" evidence="13">
    <location>
        <begin position="197"/>
        <end position="206"/>
    </location>
</feature>
<keyword evidence="5 12" id="KW-0808">Transferase</keyword>
<evidence type="ECO:0000256" key="3">
    <source>
        <dbReference type="ARBA" id="ARBA00005300"/>
    </source>
</evidence>
<evidence type="ECO:0000256" key="12">
    <source>
        <dbReference type="HAMAP-Rule" id="MF_03052"/>
    </source>
</evidence>
<dbReference type="SUPFAM" id="SSF55658">
    <property type="entry name" value="L9 N-domain-like"/>
    <property type="match status" value="2"/>
</dbReference>
<evidence type="ECO:0000313" key="15">
    <source>
        <dbReference type="EMBL" id="GAO48122.1"/>
    </source>
</evidence>
<dbReference type="AlphaFoldDB" id="A0A0E9NE43"/>
<name>A0A0E9NE43_SAICN</name>
<keyword evidence="4 12" id="KW-0963">Cytoplasm</keyword>
<evidence type="ECO:0000256" key="8">
    <source>
        <dbReference type="ARBA" id="ARBA00022759"/>
    </source>
</evidence>
<keyword evidence="9" id="KW-0378">Hydrolase</keyword>
<keyword evidence="8" id="KW-0255">Endonuclease</keyword>
<evidence type="ECO:0000256" key="10">
    <source>
        <dbReference type="ARBA" id="ARBA00022842"/>
    </source>
</evidence>
<dbReference type="SUPFAM" id="SSF54690">
    <property type="entry name" value="Molybdopterin synthase subunit MoaE"/>
    <property type="match status" value="1"/>
</dbReference>
<dbReference type="InterPro" id="IPR011320">
    <property type="entry name" value="RNase_H1_N"/>
</dbReference>
<feature type="binding site" evidence="12">
    <location>
        <begin position="317"/>
        <end position="318"/>
    </location>
    <ligand>
        <name>substrate</name>
    </ligand>
</feature>
<dbReference type="InterPro" id="IPR036563">
    <property type="entry name" value="MoaE_sf"/>
</dbReference>
<comment type="subunit">
    <text evidence="12">Heterotetramer; composed of 2 small (MOCS2A) and 2 large (MOCS2B) subunits.</text>
</comment>
<dbReference type="PANTHER" id="PTHR23404">
    <property type="entry name" value="MOLYBDOPTERIN SYNTHASE RELATED"/>
    <property type="match status" value="1"/>
</dbReference>
<keyword evidence="16" id="KW-1185">Reference proteome</keyword>
<dbReference type="Gene3D" id="3.90.1170.40">
    <property type="entry name" value="Molybdopterin biosynthesis MoaE subunit"/>
    <property type="match status" value="1"/>
</dbReference>
<comment type="pathway">
    <text evidence="12">Cofactor biosynthesis; molybdopterin biosynthesis.</text>
</comment>
<keyword evidence="11 12" id="KW-0501">Molybdenum cofactor biosynthesis</keyword>
<feature type="binding site" evidence="12">
    <location>
        <position position="333"/>
    </location>
    <ligand>
        <name>substrate</name>
    </ligand>
</feature>
<dbReference type="GO" id="GO:1990140">
    <property type="term" value="C:molybdopterin synthase complex"/>
    <property type="evidence" value="ECO:0007669"/>
    <property type="project" value="UniProtKB-UniRule"/>
</dbReference>
<comment type="catalytic activity">
    <reaction evidence="12">
        <text>2 [molybdopterin-synthase sulfur-carrier protein]-C-terminal-Gly-aminoethanethioate + cyclic pyranopterin phosphate + H2O = molybdopterin + 2 [molybdopterin-synthase sulfur-carrier protein]-C-terminal Gly-Gly + 2 H(+)</text>
        <dbReference type="Rhea" id="RHEA:26333"/>
        <dbReference type="Rhea" id="RHEA-COMP:12202"/>
        <dbReference type="Rhea" id="RHEA-COMP:19907"/>
        <dbReference type="ChEBI" id="CHEBI:15377"/>
        <dbReference type="ChEBI" id="CHEBI:15378"/>
        <dbReference type="ChEBI" id="CHEBI:58698"/>
        <dbReference type="ChEBI" id="CHEBI:59648"/>
        <dbReference type="ChEBI" id="CHEBI:90778"/>
        <dbReference type="ChEBI" id="CHEBI:232372"/>
        <dbReference type="EC" id="2.8.1.12"/>
    </reaction>
</comment>
<dbReference type="InterPro" id="IPR028888">
    <property type="entry name" value="MOCS2B_euk"/>
</dbReference>
<evidence type="ECO:0000256" key="9">
    <source>
        <dbReference type="ARBA" id="ARBA00022801"/>
    </source>
</evidence>
<evidence type="ECO:0000256" key="4">
    <source>
        <dbReference type="ARBA" id="ARBA00022490"/>
    </source>
</evidence>
<comment type="caution">
    <text evidence="15">The sequence shown here is derived from an EMBL/GenBank/DDBJ whole genome shotgun (WGS) entry which is preliminary data.</text>
</comment>
<evidence type="ECO:0000256" key="6">
    <source>
        <dbReference type="ARBA" id="ARBA00022722"/>
    </source>
</evidence>
<sequence length="427" mass="47771">MPIQYYAVAIGRKPGLYHDWDACDAQVSGYPGARYRAFTDRSEAEEFVLTVNPGAEHNLTVGDFQRPWLDRRNSDLPPTPAPAAPPVTQIVVTNADADAEKDASAKAYAPKAYYAVAVGRRPGVYYDWPTCSAQVTGYPGARYKSFQDRNEAEEFVLTLNPGAEEEMLLNDLQRPYLDRRSSNLPPLPTPAQAQPQSEKEEPKGGEQRTWIAETGDERLFVSLTYDTLDVKTQIDRVRSPKAGAIVLFSGTTRDNFENKPVTHLSYESYTPLALTSLTHIATTALQRWNLEGVAVTHRLGTVGVGEESILIAVSCGHRKESFEAGEWVLEEVKKRAEVWKREEYGVVGEGAKWKENFEGARPGPERSSFVAANVNANSRLEIILDVWSSVEVILHPWDFASLYLQATLDLCLRRRSTQYLNRKDFTP</sequence>
<feature type="binding site" evidence="12">
    <location>
        <begin position="340"/>
        <end position="342"/>
    </location>
    <ligand>
        <name>substrate</name>
    </ligand>
</feature>
<reference evidence="15 16" key="2">
    <citation type="journal article" date="2014" name="J. Gen. Appl. Microbiol.">
        <title>The early diverging ascomycetous budding yeast Saitoella complicata has three histone deacetylases belonging to the Clr6, Hos2, and Rpd3 lineages.</title>
        <authorList>
            <person name="Nishida H."/>
            <person name="Matsumoto T."/>
            <person name="Kondo S."/>
            <person name="Hamamoto M."/>
            <person name="Yoshikawa H."/>
        </authorList>
    </citation>
    <scope>NUCLEOTIDE SEQUENCE [LARGE SCALE GENOMIC DNA]</scope>
    <source>
        <strain evidence="15 16">NRRL Y-17804</strain>
    </source>
</reference>
<comment type="function">
    <text evidence="12">Catalytic subunit of the molybdopterin synthase complex, a complex that catalyzes the conversion of precursor Z into molybdopterin. Acts by mediating the incorporation of 2 sulfur atoms from thiocarboxylated MOCS2A into precursor Z to generate a dithiolene group.</text>
</comment>
<keyword evidence="7" id="KW-0479">Metal-binding</keyword>
<comment type="cofactor">
    <cofactor evidence="1">
        <name>Mg(2+)</name>
        <dbReference type="ChEBI" id="CHEBI:18420"/>
    </cofactor>
</comment>
<reference evidence="15 16" key="3">
    <citation type="journal article" date="2015" name="Genome Announc.">
        <title>Draft Genome Sequence of the Archiascomycetous Yeast Saitoella complicata.</title>
        <authorList>
            <person name="Yamauchi K."/>
            <person name="Kondo S."/>
            <person name="Hamamoto M."/>
            <person name="Takahashi Y."/>
            <person name="Ogura Y."/>
            <person name="Hayashi T."/>
            <person name="Nishida H."/>
        </authorList>
    </citation>
    <scope>NUCLEOTIDE SEQUENCE [LARGE SCALE GENOMIC DNA]</scope>
    <source>
        <strain evidence="15 16">NRRL Y-17804</strain>
    </source>
</reference>
<evidence type="ECO:0000313" key="16">
    <source>
        <dbReference type="Proteomes" id="UP000033140"/>
    </source>
</evidence>
<dbReference type="GO" id="GO:0004519">
    <property type="term" value="F:endonuclease activity"/>
    <property type="evidence" value="ECO:0007669"/>
    <property type="project" value="UniProtKB-KW"/>
</dbReference>
<dbReference type="Gene3D" id="3.40.970.10">
    <property type="entry name" value="Ribonuclease H1, N-terminal domain"/>
    <property type="match status" value="2"/>
</dbReference>
<organism evidence="15 16">
    <name type="scientific">Saitoella complicata (strain BCRC 22490 / CBS 7301 / JCM 7358 / NBRC 10748 / NRRL Y-17804)</name>
    <dbReference type="NCBI Taxonomy" id="698492"/>
    <lineage>
        <taxon>Eukaryota</taxon>
        <taxon>Fungi</taxon>
        <taxon>Dikarya</taxon>
        <taxon>Ascomycota</taxon>
        <taxon>Taphrinomycotina</taxon>
        <taxon>Taphrinomycotina incertae sedis</taxon>
        <taxon>Saitoella</taxon>
    </lineage>
</organism>
<gene>
    <name evidence="15" type="ORF">G7K_2306-t1</name>
</gene>
<comment type="similarity">
    <text evidence="3">Belongs to the RNase H family.</text>
</comment>
<dbReference type="STRING" id="698492.A0A0E9NE43"/>
<dbReference type="InterPro" id="IPR009027">
    <property type="entry name" value="Ribosomal_bL9/RNase_H1_N"/>
</dbReference>
<evidence type="ECO:0000256" key="1">
    <source>
        <dbReference type="ARBA" id="ARBA00001946"/>
    </source>
</evidence>